<name>A0A2P9DRS4_PLARE</name>
<feature type="compositionally biased region" description="Basic and acidic residues" evidence="1">
    <location>
        <begin position="499"/>
        <end position="508"/>
    </location>
</feature>
<feature type="transmembrane region" description="Helical" evidence="2">
    <location>
        <begin position="46"/>
        <end position="64"/>
    </location>
</feature>
<feature type="compositionally biased region" description="Basic and acidic residues" evidence="1">
    <location>
        <begin position="625"/>
        <end position="639"/>
    </location>
</feature>
<keyword evidence="2" id="KW-0472">Membrane</keyword>
<dbReference type="EMBL" id="LT969577">
    <property type="protein sequence ID" value="SOV83687.1"/>
    <property type="molecule type" value="Genomic_DNA"/>
</dbReference>
<reference evidence="3 4" key="1">
    <citation type="submission" date="2016-09" db="EMBL/GenBank/DDBJ databases">
        <authorList>
            <consortium name="Pathogen Informatics"/>
        </authorList>
    </citation>
    <scope>NUCLEOTIDE SEQUENCE [LARGE SCALE GENOMIC DNA]</scope>
</reference>
<feature type="compositionally biased region" description="Low complexity" evidence="1">
    <location>
        <begin position="312"/>
        <end position="322"/>
    </location>
</feature>
<feature type="compositionally biased region" description="Polar residues" evidence="1">
    <location>
        <begin position="640"/>
        <end position="663"/>
    </location>
</feature>
<feature type="compositionally biased region" description="Polar residues" evidence="1">
    <location>
        <begin position="328"/>
        <end position="340"/>
    </location>
</feature>
<keyword evidence="2" id="KW-0812">Transmembrane</keyword>
<feature type="region of interest" description="Disordered" evidence="1">
    <location>
        <begin position="215"/>
        <end position="250"/>
    </location>
</feature>
<feature type="compositionally biased region" description="Basic and acidic residues" evidence="1">
    <location>
        <begin position="850"/>
        <end position="859"/>
    </location>
</feature>
<feature type="compositionally biased region" description="Low complexity" evidence="1">
    <location>
        <begin position="454"/>
        <end position="466"/>
    </location>
</feature>
<feature type="compositionally biased region" description="Low complexity" evidence="1">
    <location>
        <begin position="509"/>
        <end position="534"/>
    </location>
</feature>
<feature type="transmembrane region" description="Helical" evidence="2">
    <location>
        <begin position="1021"/>
        <end position="1043"/>
    </location>
</feature>
<dbReference type="OrthoDB" id="378602at2759"/>
<feature type="compositionally biased region" description="Polar residues" evidence="1">
    <location>
        <begin position="424"/>
        <end position="435"/>
    </location>
</feature>
<feature type="compositionally biased region" description="Polar residues" evidence="1">
    <location>
        <begin position="600"/>
        <end position="624"/>
    </location>
</feature>
<feature type="region of interest" description="Disordered" evidence="1">
    <location>
        <begin position="846"/>
        <end position="894"/>
    </location>
</feature>
<evidence type="ECO:0000313" key="4">
    <source>
        <dbReference type="Proteomes" id="UP000240500"/>
    </source>
</evidence>
<evidence type="ECO:0000313" key="3">
    <source>
        <dbReference type="EMBL" id="SOV83687.1"/>
    </source>
</evidence>
<keyword evidence="2" id="KW-1133">Transmembrane helix</keyword>
<evidence type="ECO:0000256" key="1">
    <source>
        <dbReference type="SAM" id="MobiDB-lite"/>
    </source>
</evidence>
<gene>
    <name evidence="3" type="ORF">PRG01_1478300</name>
</gene>
<feature type="region of interest" description="Disordered" evidence="1">
    <location>
        <begin position="499"/>
        <end position="682"/>
    </location>
</feature>
<proteinExistence type="predicted"/>
<feature type="region of interest" description="Disordered" evidence="1">
    <location>
        <begin position="304"/>
        <end position="486"/>
    </location>
</feature>
<dbReference type="Proteomes" id="UP000240500">
    <property type="component" value="Chromosome 14"/>
</dbReference>
<feature type="compositionally biased region" description="Low complexity" evidence="1">
    <location>
        <begin position="354"/>
        <end position="370"/>
    </location>
</feature>
<dbReference type="VEuPathDB" id="PlasmoDB:PRCDC_1477600"/>
<feature type="compositionally biased region" description="Basic and acidic residues" evidence="1">
    <location>
        <begin position="664"/>
        <end position="682"/>
    </location>
</feature>
<accession>A0A2P9DRS4</accession>
<protein>
    <submittedName>
        <fullName evidence="3">EMP1-trafficking protein</fullName>
    </submittedName>
</protein>
<evidence type="ECO:0000256" key="2">
    <source>
        <dbReference type="SAM" id="Phobius"/>
    </source>
</evidence>
<dbReference type="AlphaFoldDB" id="A0A2P9DRS4"/>
<feature type="compositionally biased region" description="Polar residues" evidence="1">
    <location>
        <begin position="378"/>
        <end position="387"/>
    </location>
</feature>
<sequence length="1083" mass="123007">MSKLKCDKLHRINNNNENIRKINSSMSIIYSTIRKNIYYMKEGTKLYYSLVKILLITFFICIFTRSNHGEFYEKWKNKPNIKSICGRRLNRSLYEFQISNNSKYFNNVNGNNQNIQIDNYNNVIDYLDDYSQNDVLNNPESMNINNEIINTKCNVLLRKQRVLYEEKANVVLRSEGASETLGDIRNKLKTRTETTNGNIYESGLYGPMKGKIDNLSNKPTDLKRTNNTDYGTKLRTPMNVSDNIKSNIGEPDPKTKVINLKNSGVSKSRVVEYEVVPKIVTTKDEGNRKINRVEYEIRAKYDTTKKNEENTNDTTTNDTSSNMETKNEPTMKNPNVTNDMTKPKMDTTKQSTLNSKSNNMNSVKSNVTTSKETPLEKPSSTIENKGGNNPFMDNDLSDKKGNMQDNNKGLKATTNKTNVKNKLGDNTKQTNQGTNPFVEDDVSDKKDKLKDSNKGLNVTTNKTNVKTKLEDNTKQTNQGTNPFMDEEELEELLRREREEKNKNEKKQNGENNQNKKSNPCVQNKTNRQNKTNKQNKLDTQNGKNEKNEKSIPNKLDTQNGKNEKNEKNIPNKLDTQNGKNEKNIPNKLDTQNGKNEKNTPNKLDSQNEPNKQNIPNKLDSQNVKNTKDIPNKLDNENKENTQSNKNVNAKKSDIGTNGKSNIETSKDKQLTTKSNDENKNSVKSSKFKDALLEVTKDIENGISSDMLNKNQKGNQLKSESLKKNELENKNTKNMDGSKNVFEKGYNLKTESKRDFNISQESGLDYTDEYDGEFNKEYDSYSDIGSTTMEYDEYYNESYNSDDYDDNYVGNPMKLFTSDIMNNYGNIKSGLKHNTNKIAKTVLKGIDDDESSNKGKNENKNKKKKDKIVIDKDDTSDNVSLNSTDPELYYNNDDYYGNGNNYGNGSYYDSDMYSNSDDSESGDDNPITVLASEIVDACGNIKGGALKVKDMITEGGPQLLDLTANVVGGKTKDGFNKVKEIFSKKCGLDVESDIDLENETNPLKWHQVIRNKYRKLHFGWKLFVNISPPAALAIIGTVVAVTTSGSATCAIPFVAMAAILFFQVYRLTKKIYYNKKKKSVKQIF</sequence>
<organism evidence="3 4">
    <name type="scientific">Plasmodium reichenowi</name>
    <dbReference type="NCBI Taxonomy" id="5854"/>
    <lineage>
        <taxon>Eukaryota</taxon>
        <taxon>Sar</taxon>
        <taxon>Alveolata</taxon>
        <taxon>Apicomplexa</taxon>
        <taxon>Aconoidasida</taxon>
        <taxon>Haemosporida</taxon>
        <taxon>Plasmodiidae</taxon>
        <taxon>Plasmodium</taxon>
        <taxon>Plasmodium (Laverania)</taxon>
    </lineage>
</organism>
<dbReference type="VEuPathDB" id="PlasmoDB:PRG01_1478300"/>
<feature type="compositionally biased region" description="Basic and acidic residues" evidence="1">
    <location>
        <begin position="443"/>
        <end position="453"/>
    </location>
</feature>